<comment type="caution">
    <text evidence="19">The sequence shown here is derived from an EMBL/GenBank/DDBJ whole genome shotgun (WGS) entry which is preliminary data.</text>
</comment>
<evidence type="ECO:0000256" key="9">
    <source>
        <dbReference type="ARBA" id="ARBA00023065"/>
    </source>
</evidence>
<evidence type="ECO:0000256" key="6">
    <source>
        <dbReference type="ARBA" id="ARBA00022692"/>
    </source>
</evidence>
<dbReference type="Proteomes" id="UP000234190">
    <property type="component" value="Unassembled WGS sequence"/>
</dbReference>
<dbReference type="GO" id="GO:0015344">
    <property type="term" value="F:siderophore uptake transmembrane transporter activity"/>
    <property type="evidence" value="ECO:0007669"/>
    <property type="project" value="TreeGrafter"/>
</dbReference>
<dbReference type="InterPro" id="IPR012910">
    <property type="entry name" value="Plug_dom"/>
</dbReference>
<reference evidence="19 20" key="1">
    <citation type="submission" date="2017-10" db="EMBL/GenBank/DDBJ databases">
        <title>Two draft genome sequences of Pusillimonas sp. strains isolated from a nitrate- and radionuclide-contaminated groundwater in Russia.</title>
        <authorList>
            <person name="Grouzdev D.S."/>
            <person name="Tourova T.P."/>
            <person name="Goeva M.A."/>
            <person name="Babich T.L."/>
            <person name="Sokolova D.S."/>
            <person name="Abdullin R."/>
            <person name="Poltaraus A.B."/>
            <person name="Toshchakov S.V."/>
            <person name="Nazina T.N."/>
        </authorList>
    </citation>
    <scope>NUCLEOTIDE SEQUENCE [LARGE SCALE GENOMIC DNA]</scope>
    <source>
        <strain evidence="19 20">JR1/69-3-13</strain>
    </source>
</reference>
<evidence type="ECO:0000256" key="15">
    <source>
        <dbReference type="RuleBase" id="RU003357"/>
    </source>
</evidence>
<feature type="domain" description="TonB-dependent receptor plug" evidence="18">
    <location>
        <begin position="68"/>
        <end position="169"/>
    </location>
</feature>
<keyword evidence="5" id="KW-0410">Iron transport</keyword>
<dbReference type="InterPro" id="IPR010105">
    <property type="entry name" value="TonB_sidphr_rcpt"/>
</dbReference>
<name>A0A2N4U2X6_9BURK</name>
<evidence type="ECO:0000256" key="13">
    <source>
        <dbReference type="ARBA" id="ARBA00023237"/>
    </source>
</evidence>
<keyword evidence="3 14" id="KW-0813">Transport</keyword>
<dbReference type="FunFam" id="2.170.130.10:FF:000001">
    <property type="entry name" value="Catecholate siderophore TonB-dependent receptor"/>
    <property type="match status" value="1"/>
</dbReference>
<gene>
    <name evidence="19" type="ORF">CR159_13810</name>
</gene>
<evidence type="ECO:0000256" key="4">
    <source>
        <dbReference type="ARBA" id="ARBA00022452"/>
    </source>
</evidence>
<dbReference type="GO" id="GO:0015891">
    <property type="term" value="P:siderophore transport"/>
    <property type="evidence" value="ECO:0007669"/>
    <property type="project" value="InterPro"/>
</dbReference>
<evidence type="ECO:0000259" key="18">
    <source>
        <dbReference type="Pfam" id="PF07715"/>
    </source>
</evidence>
<dbReference type="Gene3D" id="2.40.170.20">
    <property type="entry name" value="TonB-dependent receptor, beta-barrel domain"/>
    <property type="match status" value="1"/>
</dbReference>
<dbReference type="PROSITE" id="PS52016">
    <property type="entry name" value="TONB_DEPENDENT_REC_3"/>
    <property type="match status" value="1"/>
</dbReference>
<dbReference type="AlphaFoldDB" id="A0A2N4U2X6"/>
<feature type="signal peptide" evidence="16">
    <location>
        <begin position="1"/>
        <end position="29"/>
    </location>
</feature>
<evidence type="ECO:0000256" key="1">
    <source>
        <dbReference type="ARBA" id="ARBA00004571"/>
    </source>
</evidence>
<dbReference type="Gene3D" id="2.170.130.10">
    <property type="entry name" value="TonB-dependent receptor, plug domain"/>
    <property type="match status" value="1"/>
</dbReference>
<evidence type="ECO:0000313" key="19">
    <source>
        <dbReference type="EMBL" id="PLC49370.1"/>
    </source>
</evidence>
<dbReference type="GO" id="GO:0038023">
    <property type="term" value="F:signaling receptor activity"/>
    <property type="evidence" value="ECO:0007669"/>
    <property type="project" value="InterPro"/>
</dbReference>
<dbReference type="InterPro" id="IPR000531">
    <property type="entry name" value="Beta-barrel_TonB"/>
</dbReference>
<protein>
    <submittedName>
        <fullName evidence="19">TonB-dependent siderophore receptor</fullName>
    </submittedName>
</protein>
<dbReference type="NCBIfam" id="TIGR01783">
    <property type="entry name" value="TonB-siderophor"/>
    <property type="match status" value="1"/>
</dbReference>
<proteinExistence type="inferred from homology"/>
<evidence type="ECO:0000256" key="5">
    <source>
        <dbReference type="ARBA" id="ARBA00022496"/>
    </source>
</evidence>
<keyword evidence="8" id="KW-0408">Iron</keyword>
<evidence type="ECO:0000256" key="3">
    <source>
        <dbReference type="ARBA" id="ARBA00022448"/>
    </source>
</evidence>
<dbReference type="OrthoDB" id="127311at2"/>
<dbReference type="PANTHER" id="PTHR32552:SF68">
    <property type="entry name" value="FERRICHROME OUTER MEMBRANE TRANSPORTER_PHAGE RECEPTOR"/>
    <property type="match status" value="1"/>
</dbReference>
<dbReference type="SUPFAM" id="SSF56935">
    <property type="entry name" value="Porins"/>
    <property type="match status" value="1"/>
</dbReference>
<dbReference type="FunFam" id="2.40.170.20:FF:000005">
    <property type="entry name" value="TonB-dependent siderophore receptor"/>
    <property type="match status" value="1"/>
</dbReference>
<evidence type="ECO:0000256" key="7">
    <source>
        <dbReference type="ARBA" id="ARBA00022729"/>
    </source>
</evidence>
<evidence type="ECO:0000259" key="17">
    <source>
        <dbReference type="Pfam" id="PF00593"/>
    </source>
</evidence>
<feature type="chain" id="PRO_5014975910" evidence="16">
    <location>
        <begin position="30"/>
        <end position="728"/>
    </location>
</feature>
<evidence type="ECO:0000256" key="8">
    <source>
        <dbReference type="ARBA" id="ARBA00023004"/>
    </source>
</evidence>
<dbReference type="Pfam" id="PF07715">
    <property type="entry name" value="Plug"/>
    <property type="match status" value="1"/>
</dbReference>
<dbReference type="CDD" id="cd01347">
    <property type="entry name" value="ligand_gated_channel"/>
    <property type="match status" value="1"/>
</dbReference>
<evidence type="ECO:0000256" key="14">
    <source>
        <dbReference type="PROSITE-ProRule" id="PRU01360"/>
    </source>
</evidence>
<dbReference type="InterPro" id="IPR036942">
    <property type="entry name" value="Beta-barrel_TonB_sf"/>
</dbReference>
<keyword evidence="20" id="KW-1185">Reference proteome</keyword>
<keyword evidence="10 15" id="KW-0798">TonB box</keyword>
<evidence type="ECO:0000256" key="16">
    <source>
        <dbReference type="SAM" id="SignalP"/>
    </source>
</evidence>
<comment type="subcellular location">
    <subcellularLocation>
        <location evidence="1 14">Cell outer membrane</location>
        <topology evidence="1 14">Multi-pass membrane protein</topology>
    </subcellularLocation>
</comment>
<keyword evidence="9" id="KW-0406">Ion transport</keyword>
<evidence type="ECO:0000313" key="20">
    <source>
        <dbReference type="Proteomes" id="UP000234190"/>
    </source>
</evidence>
<keyword evidence="13 14" id="KW-0998">Cell outer membrane</keyword>
<evidence type="ECO:0000256" key="10">
    <source>
        <dbReference type="ARBA" id="ARBA00023077"/>
    </source>
</evidence>
<dbReference type="EMBL" id="PDNW01000011">
    <property type="protein sequence ID" value="PLC49370.1"/>
    <property type="molecule type" value="Genomic_DNA"/>
</dbReference>
<keyword evidence="7 16" id="KW-0732">Signal</keyword>
<organism evidence="19 20">
    <name type="scientific">Pollutimonas subterranea</name>
    <dbReference type="NCBI Taxonomy" id="2045210"/>
    <lineage>
        <taxon>Bacteria</taxon>
        <taxon>Pseudomonadati</taxon>
        <taxon>Pseudomonadota</taxon>
        <taxon>Betaproteobacteria</taxon>
        <taxon>Burkholderiales</taxon>
        <taxon>Alcaligenaceae</taxon>
        <taxon>Pollutimonas</taxon>
    </lineage>
</organism>
<accession>A0A2N4U2X6</accession>
<dbReference type="GO" id="GO:0009279">
    <property type="term" value="C:cell outer membrane"/>
    <property type="evidence" value="ECO:0007669"/>
    <property type="project" value="UniProtKB-SubCell"/>
</dbReference>
<keyword evidence="4 14" id="KW-1134">Transmembrane beta strand</keyword>
<dbReference type="InterPro" id="IPR039426">
    <property type="entry name" value="TonB-dep_rcpt-like"/>
</dbReference>
<dbReference type="Pfam" id="PF00593">
    <property type="entry name" value="TonB_dep_Rec_b-barrel"/>
    <property type="match status" value="1"/>
</dbReference>
<evidence type="ECO:0000256" key="12">
    <source>
        <dbReference type="ARBA" id="ARBA00023170"/>
    </source>
</evidence>
<sequence length="728" mass="79766">MSTSFNQSNRPAALAVIIFAMGMAPSVFAQEATEATQLAPVTVVGSSGEAIGYVAEQTSTATKTDTPLIEVPQSISVITEDQMREQGAQTLNQVLRYTSGIAPETRGATASRLDQFTVRGFSATTLLDGLRVFGSRDALPQVDAYRLQQVDVLKGPSSVMFGQGGPGGVVNQISKRPTSDARNEVELQVGNFDYRRANFDFSGPVDESGQFLYRLTGSGYMSDGQLNETEERRYFISPSFTWQPSSDTRLTLLANLQRDPDMGSYGSLPRVRTLVDAPDGYRLPPDFYDGDAGFETSDRRNHSIGYDFEHRFNDAFTVRSNARYLHAEGVYRSVYSNGYVPGSNYRLLTRSKGGTDVSMDTYVIDNHLQGKFVSGALEHTVVAGVDFAHLDSDTLASSFDATLPLDVFNPNYHQNIGQLNWISDTNQRQYQTGVYLQDQIKIDRRSVLLGGRYDWSRTVTNGTNLTSSAATSSATRAEAFTGRVGVIYNFDNGIAPYISYAESFEPQSGTDANNKPFDPLEGEQCEIGVKYQPPGTNALYSMAAFDTRRKNMLTTIPGCVGSRCQEQTGELRTQGLELEARSELARGLSVIANYSYIANEYTKDNATATRPSLEGTTPYGIPKHQASVWARYQLQSGPLAGLGMAAGARYLGSSSGGTNDAFKVPAATLVDAAIDYDLGRASASLKGMSVALNVNNLFDKEYVASCYSEEWCWYGYQRSIRASLRYRW</sequence>
<keyword evidence="11 14" id="KW-0472">Membrane</keyword>
<evidence type="ECO:0000256" key="11">
    <source>
        <dbReference type="ARBA" id="ARBA00023136"/>
    </source>
</evidence>
<evidence type="ECO:0000256" key="2">
    <source>
        <dbReference type="ARBA" id="ARBA00009810"/>
    </source>
</evidence>
<keyword evidence="12 19" id="KW-0675">Receptor</keyword>
<dbReference type="PANTHER" id="PTHR32552">
    <property type="entry name" value="FERRICHROME IRON RECEPTOR-RELATED"/>
    <property type="match status" value="1"/>
</dbReference>
<feature type="domain" description="TonB-dependent receptor-like beta-barrel" evidence="17">
    <location>
        <begin position="241"/>
        <end position="697"/>
    </location>
</feature>
<dbReference type="InterPro" id="IPR037066">
    <property type="entry name" value="Plug_dom_sf"/>
</dbReference>
<comment type="similarity">
    <text evidence="2 14 15">Belongs to the TonB-dependent receptor family.</text>
</comment>
<keyword evidence="6 14" id="KW-0812">Transmembrane</keyword>